<dbReference type="GO" id="GO:0003964">
    <property type="term" value="F:RNA-directed DNA polymerase activity"/>
    <property type="evidence" value="ECO:0007669"/>
    <property type="project" value="UniProtKB-KW"/>
</dbReference>
<gene>
    <name evidence="2" type="ORF">Tci_689923</name>
</gene>
<name>A0A699KZ24_TANCI</name>
<dbReference type="PANTHER" id="PTHR33116:SF79">
    <property type="entry name" value="REVERSE TRANSCRIPTASE DOMAIN, ZINC FINGER, CCHC-TYPE-RELATED"/>
    <property type="match status" value="1"/>
</dbReference>
<dbReference type="AlphaFoldDB" id="A0A699KZ24"/>
<evidence type="ECO:0000313" key="2">
    <source>
        <dbReference type="EMBL" id="GFB17952.1"/>
    </source>
</evidence>
<dbReference type="Pfam" id="PF00078">
    <property type="entry name" value="RVT_1"/>
    <property type="match status" value="1"/>
</dbReference>
<protein>
    <submittedName>
        <fullName evidence="2">RNA-directed DNA polymerase, eukaryota</fullName>
    </submittedName>
</protein>
<proteinExistence type="predicted"/>
<evidence type="ECO:0000259" key="1">
    <source>
        <dbReference type="PROSITE" id="PS50878"/>
    </source>
</evidence>
<organism evidence="2">
    <name type="scientific">Tanacetum cinerariifolium</name>
    <name type="common">Dalmatian daisy</name>
    <name type="synonym">Chrysanthemum cinerariifolium</name>
    <dbReference type="NCBI Taxonomy" id="118510"/>
    <lineage>
        <taxon>Eukaryota</taxon>
        <taxon>Viridiplantae</taxon>
        <taxon>Streptophyta</taxon>
        <taxon>Embryophyta</taxon>
        <taxon>Tracheophyta</taxon>
        <taxon>Spermatophyta</taxon>
        <taxon>Magnoliopsida</taxon>
        <taxon>eudicotyledons</taxon>
        <taxon>Gunneridae</taxon>
        <taxon>Pentapetalae</taxon>
        <taxon>asterids</taxon>
        <taxon>campanulids</taxon>
        <taxon>Asterales</taxon>
        <taxon>Asteraceae</taxon>
        <taxon>Asteroideae</taxon>
        <taxon>Anthemideae</taxon>
        <taxon>Anthemidinae</taxon>
        <taxon>Tanacetum</taxon>
    </lineage>
</organism>
<dbReference type="InterPro" id="IPR000477">
    <property type="entry name" value="RT_dom"/>
</dbReference>
<accession>A0A699KZ24</accession>
<dbReference type="PROSITE" id="PS50878">
    <property type="entry name" value="RT_POL"/>
    <property type="match status" value="1"/>
</dbReference>
<feature type="domain" description="Reverse transcriptase" evidence="1">
    <location>
        <begin position="1"/>
        <end position="156"/>
    </location>
</feature>
<reference evidence="2" key="1">
    <citation type="journal article" date="2019" name="Sci. Rep.">
        <title>Draft genome of Tanacetum cinerariifolium, the natural source of mosquito coil.</title>
        <authorList>
            <person name="Yamashiro T."/>
            <person name="Shiraishi A."/>
            <person name="Satake H."/>
            <person name="Nakayama K."/>
        </authorList>
    </citation>
    <scope>NUCLEOTIDE SEQUENCE</scope>
</reference>
<sequence>MFFKVDFGKAGLCSFAKASVLVNGTPSSKFQFQCGLKQGDPLAPLLFILVMESLHLSFSRVVEAGIFKGVRLNSSLSLSHLFYAYDALIIGEWSSDNLQGIINVLKCFFLALGLQINFHKSQLLGVGVARPEIEFAASSIGCSIMENQFRYLGVMVGGNMSRCKAWSDIVSKLSSYLSMWKTKTLSIGGRLTLLKSVLCVSPLYCMSIFKAPKGVLKEMESIRNKFFIGADNLDKKITWVAWDKVLASKKNGGLGVSSYFALNMALLFKWIWHFVSQDDSLWFHVMQALYGPHIDSHSVPYSSNWCSILKKMQMLKAKGFDFLSLCNKRVGDENNTSFWLDTWRGDSALRDSFPRMFTLEMEKNYMVATKMAAPVDASFRRSVSEGIELVQFNKLRAILELVSLSHSHDRWICNASSDGSFRVKDIRNLNDDLILPLKSMPTKWMKWWDIDWQSWSSFHTWDDWFSSIKIAPNNKKILEGVFYVAWWSIWVFRNRLLFDDKTPVRSMIFDDIVSLSYLWCKNRCKCAITWKA</sequence>
<dbReference type="PANTHER" id="PTHR33116">
    <property type="entry name" value="REVERSE TRANSCRIPTASE ZINC-BINDING DOMAIN-CONTAINING PROTEIN-RELATED-RELATED"/>
    <property type="match status" value="1"/>
</dbReference>
<dbReference type="EMBL" id="BKCJ010569295">
    <property type="protein sequence ID" value="GFB17952.1"/>
    <property type="molecule type" value="Genomic_DNA"/>
</dbReference>
<keyword evidence="2" id="KW-0695">RNA-directed DNA polymerase</keyword>
<keyword evidence="2" id="KW-0808">Transferase</keyword>
<comment type="caution">
    <text evidence="2">The sequence shown here is derived from an EMBL/GenBank/DDBJ whole genome shotgun (WGS) entry which is preliminary data.</text>
</comment>
<keyword evidence="2" id="KW-0548">Nucleotidyltransferase</keyword>